<dbReference type="AlphaFoldDB" id="A0A803M4C3"/>
<dbReference type="EnsemblPlants" id="AUR62023296-RA">
    <property type="protein sequence ID" value="AUR62023296-RA:cds"/>
    <property type="gene ID" value="AUR62023296"/>
</dbReference>
<protein>
    <submittedName>
        <fullName evidence="1">Uncharacterized protein</fullName>
    </submittedName>
</protein>
<dbReference type="Gramene" id="AUR62023296-RA">
    <property type="protein sequence ID" value="AUR62023296-RA:cds"/>
    <property type="gene ID" value="AUR62023296"/>
</dbReference>
<organism evidence="1 2">
    <name type="scientific">Chenopodium quinoa</name>
    <name type="common">Quinoa</name>
    <dbReference type="NCBI Taxonomy" id="63459"/>
    <lineage>
        <taxon>Eukaryota</taxon>
        <taxon>Viridiplantae</taxon>
        <taxon>Streptophyta</taxon>
        <taxon>Embryophyta</taxon>
        <taxon>Tracheophyta</taxon>
        <taxon>Spermatophyta</taxon>
        <taxon>Magnoliopsida</taxon>
        <taxon>eudicotyledons</taxon>
        <taxon>Gunneridae</taxon>
        <taxon>Pentapetalae</taxon>
        <taxon>Caryophyllales</taxon>
        <taxon>Chenopodiaceae</taxon>
        <taxon>Chenopodioideae</taxon>
        <taxon>Atripliceae</taxon>
        <taxon>Chenopodium</taxon>
    </lineage>
</organism>
<keyword evidence="2" id="KW-1185">Reference proteome</keyword>
<dbReference type="PANTHER" id="PTHR33979">
    <property type="entry name" value="OS02G0221600 PROTEIN"/>
    <property type="match status" value="1"/>
</dbReference>
<reference evidence="1" key="2">
    <citation type="submission" date="2021-03" db="UniProtKB">
        <authorList>
            <consortium name="EnsemblPlants"/>
        </authorList>
    </citation>
    <scope>IDENTIFICATION</scope>
</reference>
<sequence>MNQPNWELKGCCNHDQRNFMITIGLFTVVILAVEGIEVHANEGGLTRTRGGAYWLILPAGYIYDDLISRRVNSSDAEKFAEGNYILCLSLWSHVFGPCHPVMTLSNNASLNILSKNFASLRSGIEFLVSADIVDEQNFFILSP</sequence>
<evidence type="ECO:0000313" key="2">
    <source>
        <dbReference type="Proteomes" id="UP000596660"/>
    </source>
</evidence>
<dbReference type="Proteomes" id="UP000596660">
    <property type="component" value="Unplaced"/>
</dbReference>
<reference evidence="1" key="1">
    <citation type="journal article" date="2017" name="Nature">
        <title>The genome of Chenopodium quinoa.</title>
        <authorList>
            <person name="Jarvis D.E."/>
            <person name="Ho Y.S."/>
            <person name="Lightfoot D.J."/>
            <person name="Schmoeckel S.M."/>
            <person name="Li B."/>
            <person name="Borm T.J.A."/>
            <person name="Ohyanagi H."/>
            <person name="Mineta K."/>
            <person name="Michell C.T."/>
            <person name="Saber N."/>
            <person name="Kharbatia N.M."/>
            <person name="Rupper R.R."/>
            <person name="Sharp A.R."/>
            <person name="Dally N."/>
            <person name="Boughton B.A."/>
            <person name="Woo Y.H."/>
            <person name="Gao G."/>
            <person name="Schijlen E.G.W.M."/>
            <person name="Guo X."/>
            <person name="Momin A.A."/>
            <person name="Negrao S."/>
            <person name="Al-Babili S."/>
            <person name="Gehring C."/>
            <person name="Roessner U."/>
            <person name="Jung C."/>
            <person name="Murphy K."/>
            <person name="Arold S.T."/>
            <person name="Gojobori T."/>
            <person name="van der Linden C.G."/>
            <person name="van Loo E.N."/>
            <person name="Jellen E.N."/>
            <person name="Maughan P.J."/>
            <person name="Tester M."/>
        </authorList>
    </citation>
    <scope>NUCLEOTIDE SEQUENCE [LARGE SCALE GENOMIC DNA]</scope>
    <source>
        <strain evidence="1">cv. PI 614886</strain>
    </source>
</reference>
<evidence type="ECO:0000313" key="1">
    <source>
        <dbReference type="EnsemblPlants" id="AUR62023296-RA:cds"/>
    </source>
</evidence>
<name>A0A803M4C3_CHEQI</name>
<dbReference type="PANTHER" id="PTHR33979:SF6">
    <property type="entry name" value="PEPTIDASE M50B-LIKE PROTEIN"/>
    <property type="match status" value="1"/>
</dbReference>
<proteinExistence type="predicted"/>
<accession>A0A803M4C3</accession>